<evidence type="ECO:0000313" key="1">
    <source>
        <dbReference type="EMBL" id="EOH75109.1"/>
    </source>
</evidence>
<dbReference type="Proteomes" id="UP000013783">
    <property type="component" value="Unassembled WGS sequence"/>
</dbReference>
<dbReference type="PATRIC" id="fig|1158601.3.peg.3326"/>
<reference evidence="1 3" key="1">
    <citation type="submission" date="2013-02" db="EMBL/GenBank/DDBJ databases">
        <title>The Genome Sequence of Enterococcus malodoratus ATCC_43197.</title>
        <authorList>
            <consortium name="The Broad Institute Genome Sequencing Platform"/>
            <consortium name="The Broad Institute Genome Sequencing Center for Infectious Disease"/>
            <person name="Earl A.M."/>
            <person name="Gilmore M.S."/>
            <person name="Lebreton F."/>
            <person name="Walker B."/>
            <person name="Young S.K."/>
            <person name="Zeng Q."/>
            <person name="Gargeya S."/>
            <person name="Fitzgerald M."/>
            <person name="Haas B."/>
            <person name="Abouelleil A."/>
            <person name="Alvarado L."/>
            <person name="Arachchi H.M."/>
            <person name="Berlin A.M."/>
            <person name="Chapman S.B."/>
            <person name="Dewar J."/>
            <person name="Goldberg J."/>
            <person name="Griggs A."/>
            <person name="Gujja S."/>
            <person name="Hansen M."/>
            <person name="Howarth C."/>
            <person name="Imamovic A."/>
            <person name="Larimer J."/>
            <person name="McCowan C."/>
            <person name="Murphy C."/>
            <person name="Neiman D."/>
            <person name="Pearson M."/>
            <person name="Priest M."/>
            <person name="Roberts A."/>
            <person name="Saif S."/>
            <person name="Shea T."/>
            <person name="Sisk P."/>
            <person name="Sykes S."/>
            <person name="Wortman J."/>
            <person name="Nusbaum C."/>
            <person name="Birren B."/>
        </authorList>
    </citation>
    <scope>NUCLEOTIDE SEQUENCE [LARGE SCALE GENOMIC DNA]</scope>
    <source>
        <strain evidence="1 3">ATCC 43197</strain>
    </source>
</reference>
<gene>
    <name evidence="2" type="ORF">I585_02532</name>
    <name evidence="1" type="ORF">UAI_03350</name>
</gene>
<evidence type="ECO:0000313" key="3">
    <source>
        <dbReference type="Proteomes" id="UP000013783"/>
    </source>
</evidence>
<dbReference type="Proteomes" id="UP000014148">
    <property type="component" value="Unassembled WGS sequence"/>
</dbReference>
<evidence type="ECO:0000313" key="4">
    <source>
        <dbReference type="Proteomes" id="UP000014148"/>
    </source>
</evidence>
<proteinExistence type="predicted"/>
<evidence type="ECO:0000313" key="2">
    <source>
        <dbReference type="EMBL" id="EOT67011.1"/>
    </source>
</evidence>
<dbReference type="eggNOG" id="ENOG5030RR1">
    <property type="taxonomic scope" value="Bacteria"/>
</dbReference>
<dbReference type="EMBL" id="AJAK01000021">
    <property type="protein sequence ID" value="EOH75109.1"/>
    <property type="molecule type" value="Genomic_DNA"/>
</dbReference>
<name>R2RGJ4_9ENTE</name>
<dbReference type="RefSeq" id="WP_010742148.1">
    <property type="nucleotide sequence ID" value="NZ_KB946251.1"/>
</dbReference>
<dbReference type="EMBL" id="ASWA01000003">
    <property type="protein sequence ID" value="EOT67011.1"/>
    <property type="molecule type" value="Genomic_DNA"/>
</dbReference>
<comment type="caution">
    <text evidence="1">The sequence shown here is derived from an EMBL/GenBank/DDBJ whole genome shotgun (WGS) entry which is preliminary data.</text>
</comment>
<organism evidence="1 3">
    <name type="scientific">Enterococcus malodoratus ATCC 43197</name>
    <dbReference type="NCBI Taxonomy" id="1158601"/>
    <lineage>
        <taxon>Bacteria</taxon>
        <taxon>Bacillati</taxon>
        <taxon>Bacillota</taxon>
        <taxon>Bacilli</taxon>
        <taxon>Lactobacillales</taxon>
        <taxon>Enterococcaceae</taxon>
        <taxon>Enterococcus</taxon>
    </lineage>
</organism>
<sequence>MDKFTGLLTKIRVIKEKPLLVRFTLITETDAINCLIAKEMLSKQIMMLPDDKYTVAVKGYFNKKGQLVIRELRILDKDDFTNRLGL</sequence>
<accession>R2RGJ4</accession>
<dbReference type="AlphaFoldDB" id="R2RGJ4"/>
<protein>
    <submittedName>
        <fullName evidence="1">Uncharacterized protein</fullName>
    </submittedName>
</protein>
<keyword evidence="4" id="KW-1185">Reference proteome</keyword>
<reference evidence="2 4" key="2">
    <citation type="submission" date="2013-03" db="EMBL/GenBank/DDBJ databases">
        <title>The Genome Sequence of Enterococcus malodoratus ATCC_43197 (PacBio/Illumina hybrid assembly).</title>
        <authorList>
            <consortium name="The Broad Institute Genomics Platform"/>
            <consortium name="The Broad Institute Genome Sequencing Center for Infectious Disease"/>
            <person name="Earl A."/>
            <person name="Russ C."/>
            <person name="Gilmore M."/>
            <person name="Surin D."/>
            <person name="Walker B."/>
            <person name="Young S."/>
            <person name="Zeng Q."/>
            <person name="Gargeya S."/>
            <person name="Fitzgerald M."/>
            <person name="Haas B."/>
            <person name="Abouelleil A."/>
            <person name="Allen A.W."/>
            <person name="Alvarado L."/>
            <person name="Arachchi H.M."/>
            <person name="Berlin A.M."/>
            <person name="Chapman S.B."/>
            <person name="Gainer-Dewar J."/>
            <person name="Goldberg J."/>
            <person name="Griggs A."/>
            <person name="Gujja S."/>
            <person name="Hansen M."/>
            <person name="Howarth C."/>
            <person name="Imamovic A."/>
            <person name="Ireland A."/>
            <person name="Larimer J."/>
            <person name="McCowan C."/>
            <person name="Murphy C."/>
            <person name="Pearson M."/>
            <person name="Poon T.W."/>
            <person name="Priest M."/>
            <person name="Roberts A."/>
            <person name="Saif S."/>
            <person name="Shea T."/>
            <person name="Sisk P."/>
            <person name="Sykes S."/>
            <person name="Wortman J."/>
            <person name="Nusbaum C."/>
            <person name="Birren B."/>
        </authorList>
    </citation>
    <scope>NUCLEOTIDE SEQUENCE [LARGE SCALE GENOMIC DNA]</scope>
    <source>
        <strain evidence="2 4">ATCC 43197</strain>
    </source>
</reference>